<keyword evidence="8 9" id="KW-0472">Membrane</keyword>
<dbReference type="Pfam" id="PF16916">
    <property type="entry name" value="ZT_dimer"/>
    <property type="match status" value="1"/>
</dbReference>
<feature type="transmembrane region" description="Helical" evidence="9">
    <location>
        <begin position="37"/>
        <end position="58"/>
    </location>
</feature>
<feature type="domain" description="Cation efflux protein cytoplasmic" evidence="11">
    <location>
        <begin position="250"/>
        <end position="301"/>
    </location>
</feature>
<proteinExistence type="inferred from homology"/>
<evidence type="ECO:0000256" key="8">
    <source>
        <dbReference type="ARBA" id="ARBA00023136"/>
    </source>
</evidence>
<evidence type="ECO:0000256" key="3">
    <source>
        <dbReference type="ARBA" id="ARBA00022448"/>
    </source>
</evidence>
<dbReference type="InterPro" id="IPR027470">
    <property type="entry name" value="Cation_efflux_CTD"/>
</dbReference>
<dbReference type="GO" id="GO:0010312">
    <property type="term" value="P:detoxification of zinc ion"/>
    <property type="evidence" value="ECO:0007669"/>
    <property type="project" value="TreeGrafter"/>
</dbReference>
<organism evidence="12 13">
    <name type="scientific">Rousettus aegyptiacus</name>
    <name type="common">Egyptian fruit bat</name>
    <name type="synonym">Pteropus aegyptiacus</name>
    <dbReference type="NCBI Taxonomy" id="9407"/>
    <lineage>
        <taxon>Eukaryota</taxon>
        <taxon>Metazoa</taxon>
        <taxon>Chordata</taxon>
        <taxon>Craniata</taxon>
        <taxon>Vertebrata</taxon>
        <taxon>Euteleostomi</taxon>
        <taxon>Mammalia</taxon>
        <taxon>Eutheria</taxon>
        <taxon>Laurasiatheria</taxon>
        <taxon>Chiroptera</taxon>
        <taxon>Yinpterochiroptera</taxon>
        <taxon>Pteropodoidea</taxon>
        <taxon>Pteropodidae</taxon>
        <taxon>Rousettinae</taxon>
        <taxon>Rousettus</taxon>
    </lineage>
</organism>
<feature type="transmembrane region" description="Helical" evidence="9">
    <location>
        <begin position="222"/>
        <end position="238"/>
    </location>
</feature>
<feature type="transmembrane region" description="Helical" evidence="9">
    <location>
        <begin position="112"/>
        <end position="133"/>
    </location>
</feature>
<keyword evidence="4 9" id="KW-0812">Transmembrane</keyword>
<evidence type="ECO:0000313" key="12">
    <source>
        <dbReference type="EMBL" id="KAF6395603.1"/>
    </source>
</evidence>
<evidence type="ECO:0000259" key="11">
    <source>
        <dbReference type="Pfam" id="PF16916"/>
    </source>
</evidence>
<evidence type="ECO:0000256" key="2">
    <source>
        <dbReference type="ARBA" id="ARBA00008873"/>
    </source>
</evidence>
<keyword evidence="7 9" id="KW-1133">Transmembrane helix</keyword>
<evidence type="ECO:0000256" key="6">
    <source>
        <dbReference type="ARBA" id="ARBA00022906"/>
    </source>
</evidence>
<comment type="similarity">
    <text evidence="2">Belongs to the cation diffusion facilitator (CDF) transporter (TC 2.A.4) family. SLC30A subfamily.</text>
</comment>
<evidence type="ECO:0000256" key="5">
    <source>
        <dbReference type="ARBA" id="ARBA00022833"/>
    </source>
</evidence>
<feature type="domain" description="Cation efflux protein transmembrane" evidence="10">
    <location>
        <begin position="12"/>
        <end position="246"/>
    </location>
</feature>
<evidence type="ECO:0000256" key="1">
    <source>
        <dbReference type="ARBA" id="ARBA00004141"/>
    </source>
</evidence>
<dbReference type="GO" id="GO:0016020">
    <property type="term" value="C:membrane"/>
    <property type="evidence" value="ECO:0007669"/>
    <property type="project" value="UniProtKB-SubCell"/>
</dbReference>
<gene>
    <name evidence="12" type="ORF">HJG63_017826</name>
</gene>
<dbReference type="AlphaFoldDB" id="A0A7J8B9S7"/>
<keyword evidence="13" id="KW-1185">Reference proteome</keyword>
<name>A0A7J8B9S7_ROUAE</name>
<dbReference type="InterPro" id="IPR058533">
    <property type="entry name" value="Cation_efflux_TM"/>
</dbReference>
<dbReference type="EMBL" id="JACASE010000018">
    <property type="protein sequence ID" value="KAF6395603.1"/>
    <property type="molecule type" value="Genomic_DNA"/>
</dbReference>
<dbReference type="NCBIfam" id="TIGR01297">
    <property type="entry name" value="CDF"/>
    <property type="match status" value="1"/>
</dbReference>
<keyword evidence="6" id="KW-0864">Zinc transport</keyword>
<dbReference type="InterPro" id="IPR002524">
    <property type="entry name" value="Cation_efflux"/>
</dbReference>
<dbReference type="GO" id="GO:0006828">
    <property type="term" value="P:manganese ion transport"/>
    <property type="evidence" value="ECO:0007669"/>
    <property type="project" value="TreeGrafter"/>
</dbReference>
<dbReference type="GO" id="GO:0006882">
    <property type="term" value="P:intracellular zinc ion homeostasis"/>
    <property type="evidence" value="ECO:0007669"/>
    <property type="project" value="TreeGrafter"/>
</dbReference>
<dbReference type="PANTHER" id="PTHR45820">
    <property type="entry name" value="FI23527P1"/>
    <property type="match status" value="1"/>
</dbReference>
<accession>A0A7J8B9S7</accession>
<evidence type="ECO:0000256" key="7">
    <source>
        <dbReference type="ARBA" id="ARBA00022989"/>
    </source>
</evidence>
<keyword evidence="3" id="KW-0813">Transport</keyword>
<keyword evidence="6" id="KW-0406">Ion transport</keyword>
<comment type="subcellular location">
    <subcellularLocation>
        <location evidence="1">Membrane</location>
        <topology evidence="1">Multi-pass membrane protein</topology>
    </subcellularLocation>
</comment>
<dbReference type="InterPro" id="IPR027469">
    <property type="entry name" value="Cation_efflux_TMD_sf"/>
</dbReference>
<dbReference type="PANTHER" id="PTHR45820:SF3">
    <property type="entry name" value="CALCIUM_MANGANESE ANTIPORTER SLC30A10"/>
    <property type="match status" value="1"/>
</dbReference>
<feature type="transmembrane region" description="Helical" evidence="9">
    <location>
        <begin position="12"/>
        <end position="31"/>
    </location>
</feature>
<evidence type="ECO:0000259" key="10">
    <source>
        <dbReference type="Pfam" id="PF01545"/>
    </source>
</evidence>
<feature type="transmembrane region" description="Helical" evidence="9">
    <location>
        <begin position="180"/>
        <end position="202"/>
    </location>
</feature>
<reference evidence="12 13" key="1">
    <citation type="journal article" date="2020" name="Nature">
        <title>Six reference-quality genomes reveal evolution of bat adaptations.</title>
        <authorList>
            <person name="Jebb D."/>
            <person name="Huang Z."/>
            <person name="Pippel M."/>
            <person name="Hughes G.M."/>
            <person name="Lavrichenko K."/>
            <person name="Devanna P."/>
            <person name="Winkler S."/>
            <person name="Jermiin L.S."/>
            <person name="Skirmuntt E.C."/>
            <person name="Katzourakis A."/>
            <person name="Burkitt-Gray L."/>
            <person name="Ray D.A."/>
            <person name="Sullivan K.A.M."/>
            <person name="Roscito J.G."/>
            <person name="Kirilenko B.M."/>
            <person name="Davalos L.M."/>
            <person name="Corthals A.P."/>
            <person name="Power M.L."/>
            <person name="Jones G."/>
            <person name="Ransome R.D."/>
            <person name="Dechmann D.K.N."/>
            <person name="Locatelli A.G."/>
            <person name="Puechmaille S.J."/>
            <person name="Fedrigo O."/>
            <person name="Jarvis E.D."/>
            <person name="Hiller M."/>
            <person name="Vernes S.C."/>
            <person name="Myers E.W."/>
            <person name="Teeling E.C."/>
        </authorList>
    </citation>
    <scope>NUCLEOTIDE SEQUENCE [LARGE SCALE GENOMIC DNA]</scope>
    <source>
        <strain evidence="12">MRouAeg1</strain>
        <tissue evidence="12">Muscle</tissue>
    </source>
</reference>
<dbReference type="Proteomes" id="UP000593571">
    <property type="component" value="Unassembled WGS sequence"/>
</dbReference>
<dbReference type="GO" id="GO:0005385">
    <property type="term" value="F:zinc ion transmembrane transporter activity"/>
    <property type="evidence" value="ECO:0007669"/>
    <property type="project" value="TreeGrafter"/>
</dbReference>
<comment type="caution">
    <text evidence="12">The sequence shown here is derived from an EMBL/GenBank/DDBJ whole genome shotgun (WGS) entry which is preliminary data.</text>
</comment>
<dbReference type="Gene3D" id="1.20.1510.10">
    <property type="entry name" value="Cation efflux protein transmembrane domain"/>
    <property type="match status" value="1"/>
</dbReference>
<evidence type="ECO:0000256" key="4">
    <source>
        <dbReference type="ARBA" id="ARBA00022692"/>
    </source>
</evidence>
<evidence type="ECO:0000313" key="13">
    <source>
        <dbReference type="Proteomes" id="UP000593571"/>
    </source>
</evidence>
<dbReference type="SUPFAM" id="SSF161111">
    <property type="entry name" value="Cation efflux protein transmembrane domain-like"/>
    <property type="match status" value="1"/>
</dbReference>
<protein>
    <submittedName>
        <fullName evidence="12">Solute carrier family 30 member 10</fullName>
    </submittedName>
</protein>
<keyword evidence="5" id="KW-0862">Zinc</keyword>
<sequence length="422" mass="45763">MGRYSGRSFRLIFMSVLSILLFVMELTIAYLGNSLSLASDAFAVLSHLLSMVIGLFGLRASGITQHRKGTFGFLRADVVGAFGNSIFAVALMFSILIEAIRRYINPEKTAQPLLVLSAGIIGLFFNVLNYFILDCCYCTARGPRGDVETDAVCDALGAEIEPEETTKKEKKSEALNIRGVLLHVMGDALGSVVVVITAIIFYTLPLKSEDPCNWQCYIDPSLTVVMVVIILSSAFPLIKETTVILLQMVPKGVEVEELMSKLSAVPGISSVHELHIWELVSGKVVATLHIKHQKGGGYREASAKVREIFHNAGIHNVTLQFEEVASQETLEQKESPFLCNSPCISKACAKQLCCPPGAPPLAHVNGCANGSFPVGVYRAGGLGPQETTAVAVEVSWDGPVSDRGQAFTKTQEDQYYVNSTHF</sequence>
<dbReference type="Pfam" id="PF01545">
    <property type="entry name" value="Cation_efflux"/>
    <property type="match status" value="1"/>
</dbReference>
<feature type="transmembrane region" description="Helical" evidence="9">
    <location>
        <begin position="78"/>
        <end position="100"/>
    </location>
</feature>
<evidence type="ECO:0000256" key="9">
    <source>
        <dbReference type="SAM" id="Phobius"/>
    </source>
</evidence>